<gene>
    <name evidence="1" type="ORF">Q644_22120</name>
</gene>
<dbReference type="AlphaFoldDB" id="U4V9N0"/>
<sequence>MPHVKQRELQRVLEVIFEEFEDALKEGSAEFKKRGRIVKVNCPPHFDRTVGISRKAQAQAWV</sequence>
<evidence type="ECO:0000313" key="2">
    <source>
        <dbReference type="Proteomes" id="UP000016842"/>
    </source>
</evidence>
<dbReference type="EMBL" id="ASXJ01000176">
    <property type="protein sequence ID" value="ERM01349.1"/>
    <property type="molecule type" value="Genomic_DNA"/>
</dbReference>
<dbReference type="Proteomes" id="UP000016842">
    <property type="component" value="Unassembled WGS sequence"/>
</dbReference>
<organism evidence="1 2">
    <name type="scientific">Brucella intermedia 229E</name>
    <dbReference type="NCBI Taxonomy" id="1337887"/>
    <lineage>
        <taxon>Bacteria</taxon>
        <taxon>Pseudomonadati</taxon>
        <taxon>Pseudomonadota</taxon>
        <taxon>Alphaproteobacteria</taxon>
        <taxon>Hyphomicrobiales</taxon>
        <taxon>Brucellaceae</taxon>
        <taxon>Brucella/Ochrobactrum group</taxon>
        <taxon>Brucella</taxon>
    </lineage>
</organism>
<reference evidence="1 2" key="1">
    <citation type="journal article" date="2014" name="FEMS Microbiol. Lett.">
        <title>Genome sequencing analysis reveals virulence-related gene content of Ochrobactrum intermedium strain 229E, a urease-positive strain isolated from the human gastric niche.</title>
        <authorList>
            <person name="Kulkarni G.J."/>
            <person name="Shetty S."/>
            <person name="Dharne M.S."/>
            <person name="Shouche Y.S."/>
        </authorList>
    </citation>
    <scope>NUCLEOTIDE SEQUENCE [LARGE SCALE GENOMIC DNA]</scope>
    <source>
        <strain evidence="1 2">229E</strain>
    </source>
</reference>
<comment type="caution">
    <text evidence="1">The sequence shown here is derived from an EMBL/GenBank/DDBJ whole genome shotgun (WGS) entry which is preliminary data.</text>
</comment>
<dbReference type="PATRIC" id="fig|1337887.3.peg.3161"/>
<name>U4V9N0_9HYPH</name>
<accession>U4V9N0</accession>
<evidence type="ECO:0000313" key="1">
    <source>
        <dbReference type="EMBL" id="ERM01349.1"/>
    </source>
</evidence>
<protein>
    <submittedName>
        <fullName evidence="1">Uncharacterized protein</fullName>
    </submittedName>
</protein>
<proteinExistence type="predicted"/>